<keyword evidence="2" id="KW-0472">Membrane</keyword>
<feature type="region of interest" description="Disordered" evidence="1">
    <location>
        <begin position="35"/>
        <end position="87"/>
    </location>
</feature>
<dbReference type="EMBL" id="JHEH01000010">
    <property type="protein sequence ID" value="KEP69872.1"/>
    <property type="molecule type" value="Genomic_DNA"/>
</dbReference>
<keyword evidence="2" id="KW-0812">Transmembrane</keyword>
<keyword evidence="2" id="KW-1133">Transmembrane helix</keyword>
<dbReference type="Proteomes" id="UP000027725">
    <property type="component" value="Unassembled WGS sequence"/>
</dbReference>
<evidence type="ECO:0000313" key="4">
    <source>
        <dbReference type="Proteomes" id="UP000027725"/>
    </source>
</evidence>
<evidence type="ECO:0000256" key="2">
    <source>
        <dbReference type="SAM" id="Phobius"/>
    </source>
</evidence>
<evidence type="ECO:0000313" key="3">
    <source>
        <dbReference type="EMBL" id="KEP69872.1"/>
    </source>
</evidence>
<organism evidence="3 4">
    <name type="scientific">Thioclava dalianensis</name>
    <dbReference type="NCBI Taxonomy" id="1185766"/>
    <lineage>
        <taxon>Bacteria</taxon>
        <taxon>Pseudomonadati</taxon>
        <taxon>Pseudomonadota</taxon>
        <taxon>Alphaproteobacteria</taxon>
        <taxon>Rhodobacterales</taxon>
        <taxon>Paracoccaceae</taxon>
        <taxon>Thioclava</taxon>
    </lineage>
</organism>
<protein>
    <submittedName>
        <fullName evidence="3">Uncharacterized protein</fullName>
    </submittedName>
</protein>
<gene>
    <name evidence="3" type="ORF">DL1_02110</name>
</gene>
<dbReference type="AlphaFoldDB" id="A0A074U5G2"/>
<sequence length="87" mass="8778">MRKFPRQTSYGGLIMTLIALAAALGVVAWLVADTPLDGGSDVATDPPPLEQLKDPQAAQGTSDGSGASVTVSPEAKGGVTADPSKQQ</sequence>
<proteinExistence type="predicted"/>
<feature type="transmembrane region" description="Helical" evidence="2">
    <location>
        <begin position="12"/>
        <end position="32"/>
    </location>
</feature>
<dbReference type="RefSeq" id="WP_038065682.1">
    <property type="nucleotide sequence ID" value="NZ_FOVB01000001.1"/>
</dbReference>
<comment type="caution">
    <text evidence="3">The sequence shown here is derived from an EMBL/GenBank/DDBJ whole genome shotgun (WGS) entry which is preliminary data.</text>
</comment>
<keyword evidence="4" id="KW-1185">Reference proteome</keyword>
<dbReference type="eggNOG" id="ENOG5030BJV">
    <property type="taxonomic scope" value="Bacteria"/>
</dbReference>
<accession>A0A074U5G2</accession>
<evidence type="ECO:0000256" key="1">
    <source>
        <dbReference type="SAM" id="MobiDB-lite"/>
    </source>
</evidence>
<feature type="compositionally biased region" description="Polar residues" evidence="1">
    <location>
        <begin position="58"/>
        <end position="71"/>
    </location>
</feature>
<reference evidence="3 4" key="1">
    <citation type="submission" date="2014-03" db="EMBL/GenBank/DDBJ databases">
        <title>The draft genome sequence of Thioclava dalianensis DLFJ1-1.</title>
        <authorList>
            <person name="Lai Q."/>
            <person name="Shao Z."/>
        </authorList>
    </citation>
    <scope>NUCLEOTIDE SEQUENCE [LARGE SCALE GENOMIC DNA]</scope>
    <source>
        <strain evidence="3 4">DLFJ1-1</strain>
    </source>
</reference>
<name>A0A074U5G2_9RHOB</name>